<dbReference type="Proteomes" id="UP000054524">
    <property type="component" value="Unassembled WGS sequence"/>
</dbReference>
<dbReference type="SUPFAM" id="SSF48371">
    <property type="entry name" value="ARM repeat"/>
    <property type="match status" value="1"/>
</dbReference>
<dbReference type="InterPro" id="IPR002554">
    <property type="entry name" value="PP2A_B56"/>
</dbReference>
<gene>
    <name evidence="1" type="ORF">NESG_00374</name>
</gene>
<keyword evidence="2" id="KW-1185">Reference proteome</keyword>
<dbReference type="InterPro" id="IPR016024">
    <property type="entry name" value="ARM-type_fold"/>
</dbReference>
<dbReference type="InterPro" id="IPR011989">
    <property type="entry name" value="ARM-like"/>
</dbReference>
<dbReference type="Pfam" id="PF01603">
    <property type="entry name" value="B56"/>
    <property type="match status" value="1"/>
</dbReference>
<organism evidence="1 2">
    <name type="scientific">Nematocida ausubeli (strain ATCC PRA-371 / ERTm2)</name>
    <name type="common">Nematode killer fungus</name>
    <dbReference type="NCBI Taxonomy" id="1913371"/>
    <lineage>
        <taxon>Eukaryota</taxon>
        <taxon>Fungi</taxon>
        <taxon>Fungi incertae sedis</taxon>
        <taxon>Microsporidia</taxon>
        <taxon>Nematocida</taxon>
    </lineage>
</organism>
<dbReference type="GO" id="GO:0000159">
    <property type="term" value="C:protein phosphatase type 2A complex"/>
    <property type="evidence" value="ECO:0007669"/>
    <property type="project" value="InterPro"/>
</dbReference>
<dbReference type="EMBL" id="AKIJ01000001">
    <property type="protein sequence ID" value="KFG27296.1"/>
    <property type="molecule type" value="Genomic_DNA"/>
</dbReference>
<dbReference type="GeneID" id="77675347"/>
<dbReference type="HOGENOM" id="CLU_912446_0_0_1"/>
<comment type="caution">
    <text evidence="1">The sequence shown here is derived from an EMBL/GenBank/DDBJ whole genome shotgun (WGS) entry which is preliminary data.</text>
</comment>
<sequence length="299" mass="34824">MDLNLRIPPRMQTVLDAETDSGVFLEDWPLIEDSLQSVLDNMHKVDFTARAVGMIIRGILSPDPRERKTYFEIARSIAERRVLDRSYLINILVEYIVDEIPHYGIELILMLLNKVGDIESEEIVEIYIPLLTKPLNIKIRKEIIYGITTVYIYTTMDIILSSILKHCKQFDSMNSFIAVVIIEICIDGLQTISKESCSMLASIFSILLEKELQATVKKVTELFNDSAFIYKISRNSDVIVEGLFDTVYRLSQQYWKTTEQSFVCEMLQCLFHMNNRVFDESLRKYNHIKYTKHLEMPKK</sequence>
<evidence type="ECO:0000313" key="1">
    <source>
        <dbReference type="EMBL" id="KFG27296.1"/>
    </source>
</evidence>
<evidence type="ECO:0000313" key="2">
    <source>
        <dbReference type="Proteomes" id="UP000054524"/>
    </source>
</evidence>
<name>A0A086J578_NEMA1</name>
<dbReference type="AlphaFoldDB" id="A0A086J578"/>
<dbReference type="RefSeq" id="XP_052905851.1">
    <property type="nucleotide sequence ID" value="XM_053048026.1"/>
</dbReference>
<protein>
    <submittedName>
        <fullName evidence="1">Uncharacterized protein</fullName>
    </submittedName>
</protein>
<reference evidence="1 2" key="1">
    <citation type="journal article" date="2014" name="Genome Announc.">
        <title>Genome Sequence of the Microsporidian Species Nematocida sp1 Strain ERTm6 (ATCC PRA-372).</title>
        <authorList>
            <person name="Bakowski M.A."/>
            <person name="Priest M."/>
            <person name="Young S."/>
            <person name="Cuomo C.A."/>
            <person name="Troemel E.R."/>
        </authorList>
    </citation>
    <scope>NUCLEOTIDE SEQUENCE [LARGE SCALE GENOMIC DNA]</scope>
    <source>
        <strain evidence="1 2">ERTm6</strain>
    </source>
</reference>
<proteinExistence type="predicted"/>
<accession>A0A086J578</accession>
<dbReference type="GO" id="GO:0007165">
    <property type="term" value="P:signal transduction"/>
    <property type="evidence" value="ECO:0007669"/>
    <property type="project" value="InterPro"/>
</dbReference>
<dbReference type="Gene3D" id="1.25.10.10">
    <property type="entry name" value="Leucine-rich Repeat Variant"/>
    <property type="match status" value="1"/>
</dbReference>
<dbReference type="GO" id="GO:0019888">
    <property type="term" value="F:protein phosphatase regulator activity"/>
    <property type="evidence" value="ECO:0007669"/>
    <property type="project" value="InterPro"/>
</dbReference>